<dbReference type="InterPro" id="IPR050277">
    <property type="entry name" value="Sodium:Solute_Symporter"/>
</dbReference>
<evidence type="ECO:0000256" key="5">
    <source>
        <dbReference type="ARBA" id="ARBA00022692"/>
    </source>
</evidence>
<organism evidence="10 11">
    <name type="scientific">Hydrogenivirga caldilitoris</name>
    <dbReference type="NCBI Taxonomy" id="246264"/>
    <lineage>
        <taxon>Bacteria</taxon>
        <taxon>Pseudomonadati</taxon>
        <taxon>Aquificota</taxon>
        <taxon>Aquificia</taxon>
        <taxon>Aquificales</taxon>
        <taxon>Aquificaceae</taxon>
        <taxon>Hydrogenivirga</taxon>
    </lineage>
</organism>
<protein>
    <submittedName>
        <fullName evidence="10">Cation/acetate symporter</fullName>
    </submittedName>
</protein>
<dbReference type="InterPro" id="IPR018212">
    <property type="entry name" value="Na/solute_symporter_CS"/>
</dbReference>
<keyword evidence="4" id="KW-1003">Cell membrane</keyword>
<evidence type="ECO:0000256" key="2">
    <source>
        <dbReference type="ARBA" id="ARBA00006434"/>
    </source>
</evidence>
<dbReference type="Gene3D" id="1.20.1730.10">
    <property type="entry name" value="Sodium/glucose cotransporter"/>
    <property type="match status" value="1"/>
</dbReference>
<dbReference type="RefSeq" id="WP_121012310.1">
    <property type="nucleotide sequence ID" value="NZ_RCCJ01000001.1"/>
</dbReference>
<evidence type="ECO:0000256" key="4">
    <source>
        <dbReference type="ARBA" id="ARBA00022475"/>
    </source>
</evidence>
<dbReference type="InterPro" id="IPR038377">
    <property type="entry name" value="Na/Glc_symporter_sf"/>
</dbReference>
<dbReference type="GO" id="GO:0046942">
    <property type="term" value="P:carboxylic acid transport"/>
    <property type="evidence" value="ECO:0007669"/>
    <property type="project" value="UniProtKB-ARBA"/>
</dbReference>
<evidence type="ECO:0000256" key="3">
    <source>
        <dbReference type="ARBA" id="ARBA00022448"/>
    </source>
</evidence>
<comment type="subcellular location">
    <subcellularLocation>
        <location evidence="1">Membrane</location>
        <topology evidence="1">Multi-pass membrane protein</topology>
    </subcellularLocation>
</comment>
<feature type="transmembrane region" description="Helical" evidence="9">
    <location>
        <begin position="355"/>
        <end position="386"/>
    </location>
</feature>
<dbReference type="PROSITE" id="PS50283">
    <property type="entry name" value="NA_SOLUT_SYMP_3"/>
    <property type="match status" value="1"/>
</dbReference>
<feature type="transmembrane region" description="Helical" evidence="9">
    <location>
        <begin position="181"/>
        <end position="200"/>
    </location>
</feature>
<dbReference type="PANTHER" id="PTHR48086">
    <property type="entry name" value="SODIUM/PROLINE SYMPORTER-RELATED"/>
    <property type="match status" value="1"/>
</dbReference>
<dbReference type="PANTHER" id="PTHR48086:SF5">
    <property type="entry name" value="NA(+):SOLUTE SYMPORTER (SSF FAMILY)"/>
    <property type="match status" value="1"/>
</dbReference>
<keyword evidence="6 9" id="KW-1133">Transmembrane helix</keyword>
<dbReference type="GO" id="GO:0022857">
    <property type="term" value="F:transmembrane transporter activity"/>
    <property type="evidence" value="ECO:0007669"/>
    <property type="project" value="InterPro"/>
</dbReference>
<accession>A0A497XQH8</accession>
<comment type="caution">
    <text evidence="10">The sequence shown here is derived from an EMBL/GenBank/DDBJ whole genome shotgun (WGS) entry which is preliminary data.</text>
</comment>
<reference evidence="10 11" key="1">
    <citation type="submission" date="2018-10" db="EMBL/GenBank/DDBJ databases">
        <title>Genomic Encyclopedia of Archaeal and Bacterial Type Strains, Phase II (KMG-II): from individual species to whole genera.</title>
        <authorList>
            <person name="Goeker M."/>
        </authorList>
    </citation>
    <scope>NUCLEOTIDE SEQUENCE [LARGE SCALE GENOMIC DNA]</scope>
    <source>
        <strain evidence="10 11">DSM 16510</strain>
    </source>
</reference>
<dbReference type="OrthoDB" id="9814523at2"/>
<keyword evidence="3" id="KW-0813">Transport</keyword>
<dbReference type="NCBIfam" id="TIGR03648">
    <property type="entry name" value="Na_symport_lg"/>
    <property type="match status" value="1"/>
</dbReference>
<feature type="transmembrane region" description="Helical" evidence="9">
    <location>
        <begin position="241"/>
        <end position="263"/>
    </location>
</feature>
<dbReference type="AlphaFoldDB" id="A0A497XQH8"/>
<evidence type="ECO:0000313" key="10">
    <source>
        <dbReference type="EMBL" id="RLJ71237.1"/>
    </source>
</evidence>
<keyword evidence="11" id="KW-1185">Reference proteome</keyword>
<keyword evidence="5 9" id="KW-0812">Transmembrane</keyword>
<evidence type="ECO:0000256" key="6">
    <source>
        <dbReference type="ARBA" id="ARBA00022989"/>
    </source>
</evidence>
<evidence type="ECO:0000256" key="1">
    <source>
        <dbReference type="ARBA" id="ARBA00004141"/>
    </source>
</evidence>
<dbReference type="CDD" id="cd11480">
    <property type="entry name" value="SLC5sbd_u4"/>
    <property type="match status" value="1"/>
</dbReference>
<dbReference type="InterPro" id="IPR001734">
    <property type="entry name" value="Na/solute_symporter"/>
</dbReference>
<feature type="transmembrane region" description="Helical" evidence="9">
    <location>
        <begin position="407"/>
        <end position="426"/>
    </location>
</feature>
<dbReference type="NCBIfam" id="TIGR00813">
    <property type="entry name" value="sss"/>
    <property type="match status" value="1"/>
</dbReference>
<feature type="transmembrane region" description="Helical" evidence="9">
    <location>
        <begin position="148"/>
        <end position="169"/>
    </location>
</feature>
<feature type="transmembrane region" description="Helical" evidence="9">
    <location>
        <begin position="432"/>
        <end position="458"/>
    </location>
</feature>
<dbReference type="PROSITE" id="PS00457">
    <property type="entry name" value="NA_SOLUT_SYMP_2"/>
    <property type="match status" value="1"/>
</dbReference>
<comment type="similarity">
    <text evidence="2 8">Belongs to the sodium:solute symporter (SSF) (TC 2.A.21) family.</text>
</comment>
<dbReference type="PROSITE" id="PS00018">
    <property type="entry name" value="EF_HAND_1"/>
    <property type="match status" value="1"/>
</dbReference>
<dbReference type="Proteomes" id="UP000267841">
    <property type="component" value="Unassembled WGS sequence"/>
</dbReference>
<feature type="transmembrane region" description="Helical" evidence="9">
    <location>
        <begin position="465"/>
        <end position="483"/>
    </location>
</feature>
<feature type="transmembrane region" description="Helical" evidence="9">
    <location>
        <begin position="275"/>
        <end position="295"/>
    </location>
</feature>
<dbReference type="InterPro" id="IPR019899">
    <property type="entry name" value="Na/solute_symporter_VC_2705"/>
</dbReference>
<proteinExistence type="inferred from homology"/>
<sequence length="541" mass="58832">MENLVGYIIVFGIVILFMAIAIYNRATEAAEFYVAGRRIPAFWNGMAVAADWMSAASFISMAGALYALGYDGLAYIMGWTGGYVLLALLIAPYLRKFGKYTVPDFIAERYESNFARLVALITAIIISFTYMVGQVAGVGIIMGRLFGVPFELGIAIGMIIIIATTVLGGMKSITWTQVAQYIVLITAYLLPVSILATQWFGVPLPQFLYGQVLQNIVELETQYGISPHYVEPYVKFNMAQFLALTFVLMAGTAALPHVLMRFFTTPSVRDARISAGWALFFIAILYLTAPAYAAFSRFVVLKDVVGKPIDQLPAWAQKWAETGLFKVLDKNGDGIIQWVELNIHRDIVVLATPEIAGLAAVVGFFVMAGGLAAALSTADGLLLVIAAAVSNDLYNKMINPEAPEKRVVLIGKVAVAVAGVIGGFVAAQKIAFIVQIVAWAFSLATASFFPALVLGVFWKRLNRQGAISGLIVGLLVTILYIYLNKTQGFSIWGIQHTASGLFGLIANLIVTVVVTMVTPPPSERIQKLVEDLRYPKKIHEV</sequence>
<feature type="transmembrane region" description="Helical" evidence="9">
    <location>
        <begin position="6"/>
        <end position="24"/>
    </location>
</feature>
<dbReference type="Pfam" id="PF00474">
    <property type="entry name" value="SSF"/>
    <property type="match status" value="2"/>
</dbReference>
<evidence type="ECO:0000313" key="11">
    <source>
        <dbReference type="Proteomes" id="UP000267841"/>
    </source>
</evidence>
<feature type="transmembrane region" description="Helical" evidence="9">
    <location>
        <begin position="489"/>
        <end position="517"/>
    </location>
</feature>
<evidence type="ECO:0000256" key="9">
    <source>
        <dbReference type="SAM" id="Phobius"/>
    </source>
</evidence>
<evidence type="ECO:0000256" key="8">
    <source>
        <dbReference type="RuleBase" id="RU362091"/>
    </source>
</evidence>
<evidence type="ECO:0000256" key="7">
    <source>
        <dbReference type="ARBA" id="ARBA00023136"/>
    </source>
</evidence>
<feature type="transmembrane region" description="Helical" evidence="9">
    <location>
        <begin position="45"/>
        <end position="67"/>
    </location>
</feature>
<dbReference type="GO" id="GO:0005886">
    <property type="term" value="C:plasma membrane"/>
    <property type="evidence" value="ECO:0007669"/>
    <property type="project" value="TreeGrafter"/>
</dbReference>
<dbReference type="EMBL" id="RCCJ01000001">
    <property type="protein sequence ID" value="RLJ71237.1"/>
    <property type="molecule type" value="Genomic_DNA"/>
</dbReference>
<gene>
    <name evidence="10" type="ORF">BCF55_1536</name>
</gene>
<feature type="transmembrane region" description="Helical" evidence="9">
    <location>
        <begin position="73"/>
        <end position="94"/>
    </location>
</feature>
<name>A0A497XQH8_9AQUI</name>
<dbReference type="InterPro" id="IPR018247">
    <property type="entry name" value="EF_Hand_1_Ca_BS"/>
</dbReference>
<feature type="transmembrane region" description="Helical" evidence="9">
    <location>
        <begin position="114"/>
        <end position="142"/>
    </location>
</feature>
<keyword evidence="7 9" id="KW-0472">Membrane</keyword>